<accession>A0A1W0E506</accession>
<dbReference type="AlphaFoldDB" id="A0A1W0E506"/>
<sequence>MLKINFPSKFYKNTGAIDGNVTLYVNKEIKISKITLFFKKIQKINIEYNNEAFKNYNIAENRLVIDKSFDIDIYGNKNNTINYQNLRFGKYEFPFSFLLPYESKIHGSDRNANNLNNKIINGGSTKLISYHNDVCVMIENTYQFSAKVFYIENDKNEIFTSEISNLNILQETDPKQKLKVSLKVFNLLFYVIKKTVYIKHDKLFYFSGDLVNIEIENIKIKSSIHIEIYENFKFIDGFVRSKKIAEEIVNSCKNKNFINCNIKLPYNCAATCEEETFNVEIVLKIKFRYFKNEVVINKTLNVINPIYGNLNYEEYYPHEVVRFSNLFIEF</sequence>
<comment type="caution">
    <text evidence="1">The sequence shown here is derived from an EMBL/GenBank/DDBJ whole genome shotgun (WGS) entry which is preliminary data.</text>
</comment>
<evidence type="ECO:0000313" key="1">
    <source>
        <dbReference type="EMBL" id="OQS54308.1"/>
    </source>
</evidence>
<reference evidence="1 2" key="1">
    <citation type="journal article" date="2017" name="Environ. Microbiol.">
        <title>Decay of the glycolytic pathway and adaptation to intranuclear parasitism within Enterocytozoonidae microsporidia.</title>
        <authorList>
            <person name="Wiredu Boakye D."/>
            <person name="Jaroenlak P."/>
            <person name="Prachumwat A."/>
            <person name="Williams T.A."/>
            <person name="Bateman K.S."/>
            <person name="Itsathitphaisarn O."/>
            <person name="Sritunyalucksana K."/>
            <person name="Paszkiewicz K.H."/>
            <person name="Moore K.A."/>
            <person name="Stentiford G.D."/>
            <person name="Williams B.A."/>
        </authorList>
    </citation>
    <scope>NUCLEOTIDE SEQUENCE [LARGE SCALE GENOMIC DNA]</scope>
    <source>
        <strain evidence="1 2">TH1</strain>
    </source>
</reference>
<dbReference type="InterPro" id="IPR014752">
    <property type="entry name" value="Arrestin-like_C"/>
</dbReference>
<proteinExistence type="predicted"/>
<keyword evidence="2" id="KW-1185">Reference proteome</keyword>
<dbReference type="GO" id="GO:0000502">
    <property type="term" value="C:proteasome complex"/>
    <property type="evidence" value="ECO:0007669"/>
    <property type="project" value="UniProtKB-KW"/>
</dbReference>
<protein>
    <submittedName>
        <fullName evidence="1">20S proteasome subunit</fullName>
    </submittedName>
</protein>
<organism evidence="1 2">
    <name type="scientific">Ecytonucleospora hepatopenaei</name>
    <dbReference type="NCBI Taxonomy" id="646526"/>
    <lineage>
        <taxon>Eukaryota</taxon>
        <taxon>Fungi</taxon>
        <taxon>Fungi incertae sedis</taxon>
        <taxon>Microsporidia</taxon>
        <taxon>Enterocytozoonidae</taxon>
        <taxon>Ecytonucleospora</taxon>
    </lineage>
</organism>
<dbReference type="EMBL" id="MNPJ01000020">
    <property type="protein sequence ID" value="OQS54308.1"/>
    <property type="molecule type" value="Genomic_DNA"/>
</dbReference>
<dbReference type="VEuPathDB" id="MicrosporidiaDB:EHP00_2155"/>
<dbReference type="Proteomes" id="UP000192758">
    <property type="component" value="Unassembled WGS sequence"/>
</dbReference>
<dbReference type="Gene3D" id="2.60.40.640">
    <property type="match status" value="1"/>
</dbReference>
<evidence type="ECO:0000313" key="2">
    <source>
        <dbReference type="Proteomes" id="UP000192758"/>
    </source>
</evidence>
<name>A0A1W0E506_9MICR</name>
<keyword evidence="1" id="KW-0647">Proteasome</keyword>
<gene>
    <name evidence="1" type="ORF">EHP00_2155</name>
</gene>